<organism evidence="1 2">
    <name type="scientific">Pararge aegeria aegeria</name>
    <dbReference type="NCBI Taxonomy" id="348720"/>
    <lineage>
        <taxon>Eukaryota</taxon>
        <taxon>Metazoa</taxon>
        <taxon>Ecdysozoa</taxon>
        <taxon>Arthropoda</taxon>
        <taxon>Hexapoda</taxon>
        <taxon>Insecta</taxon>
        <taxon>Pterygota</taxon>
        <taxon>Neoptera</taxon>
        <taxon>Endopterygota</taxon>
        <taxon>Lepidoptera</taxon>
        <taxon>Glossata</taxon>
        <taxon>Ditrysia</taxon>
        <taxon>Papilionoidea</taxon>
        <taxon>Nymphalidae</taxon>
        <taxon>Satyrinae</taxon>
        <taxon>Satyrini</taxon>
        <taxon>Parargina</taxon>
        <taxon>Pararge</taxon>
    </lineage>
</organism>
<dbReference type="Proteomes" id="UP000838756">
    <property type="component" value="Unassembled WGS sequence"/>
</dbReference>
<gene>
    <name evidence="1" type="primary">jg11630</name>
    <name evidence="1" type="ORF">PAEG_LOCUS15792</name>
</gene>
<accession>A0A8S4RPD1</accession>
<evidence type="ECO:0000313" key="2">
    <source>
        <dbReference type="Proteomes" id="UP000838756"/>
    </source>
</evidence>
<dbReference type="EMBL" id="CAKXAJ010025389">
    <property type="protein sequence ID" value="CAH2238746.1"/>
    <property type="molecule type" value="Genomic_DNA"/>
</dbReference>
<name>A0A8S4RPD1_9NEOP</name>
<evidence type="ECO:0000313" key="1">
    <source>
        <dbReference type="EMBL" id="CAH2238746.1"/>
    </source>
</evidence>
<proteinExistence type="predicted"/>
<protein>
    <submittedName>
        <fullName evidence="1">Jg11630 protein</fullName>
    </submittedName>
</protein>
<sequence>MVYSLKIREVKALKCNGKQKIHPNNKFYEMLASLSRLRTRIKEWGKHKRFKEGKVHPRSDNGQTYKEGKIKLDGILWK</sequence>
<reference evidence="1" key="1">
    <citation type="submission" date="2022-03" db="EMBL/GenBank/DDBJ databases">
        <authorList>
            <person name="Lindestad O."/>
        </authorList>
    </citation>
    <scope>NUCLEOTIDE SEQUENCE</scope>
</reference>
<comment type="caution">
    <text evidence="1">The sequence shown here is derived from an EMBL/GenBank/DDBJ whole genome shotgun (WGS) entry which is preliminary data.</text>
</comment>
<dbReference type="AlphaFoldDB" id="A0A8S4RPD1"/>
<keyword evidence="2" id="KW-1185">Reference proteome</keyword>